<feature type="region of interest" description="Disordered" evidence="1">
    <location>
        <begin position="19"/>
        <end position="60"/>
    </location>
</feature>
<dbReference type="GO" id="GO:0000175">
    <property type="term" value="F:3'-5'-RNA exonuclease activity"/>
    <property type="evidence" value="ECO:0007669"/>
    <property type="project" value="TreeGrafter"/>
</dbReference>
<dbReference type="GeneTree" id="ENSGT00530000063106"/>
<keyword evidence="3" id="KW-1185">Reference proteome</keyword>
<dbReference type="InParanoid" id="H2Z1C7"/>
<feature type="compositionally biased region" description="Basic and acidic residues" evidence="1">
    <location>
        <begin position="46"/>
        <end position="60"/>
    </location>
</feature>
<organism evidence="2 3">
    <name type="scientific">Ciona savignyi</name>
    <name type="common">Pacific transparent sea squirt</name>
    <dbReference type="NCBI Taxonomy" id="51511"/>
    <lineage>
        <taxon>Eukaryota</taxon>
        <taxon>Metazoa</taxon>
        <taxon>Chordata</taxon>
        <taxon>Tunicata</taxon>
        <taxon>Ascidiacea</taxon>
        <taxon>Phlebobranchia</taxon>
        <taxon>Cionidae</taxon>
        <taxon>Ciona</taxon>
    </lineage>
</organism>
<evidence type="ECO:0000313" key="2">
    <source>
        <dbReference type="Ensembl" id="ENSCSAVP00000011389.1"/>
    </source>
</evidence>
<protein>
    <recommendedName>
        <fullName evidence="4">Rrp44-like cold shock domain-containing protein</fullName>
    </recommendedName>
</protein>
<evidence type="ECO:0000313" key="3">
    <source>
        <dbReference type="Proteomes" id="UP000007875"/>
    </source>
</evidence>
<feature type="compositionally biased region" description="Basic residues" evidence="1">
    <location>
        <begin position="35"/>
        <end position="45"/>
    </location>
</feature>
<dbReference type="Proteomes" id="UP000007875">
    <property type="component" value="Unassembled WGS sequence"/>
</dbReference>
<dbReference type="PANTHER" id="PTHR23355:SF9">
    <property type="entry name" value="DIS3-LIKE EXONUCLEASE 2"/>
    <property type="match status" value="1"/>
</dbReference>
<feature type="compositionally biased region" description="Polar residues" evidence="1">
    <location>
        <begin position="19"/>
        <end position="34"/>
    </location>
</feature>
<sequence length="259" mass="29426">MYSRFRCIVSNTLKMNSSSALITSPNAQSSSNQSTHKRRPRHRNHKSENQRDFQKGEFKQHHTWPSGEHCVVQFFHLPSQKLNIQNLTQDMGTVNNSTVITTGNRQITKIEMKNSEEAEALWKKYQKQPISGVTTSPDNFKKLKSKSWKPYFDDYLSPEEIEQGIANGQLIKGALRINAKKFTHAFITDTEGHDILIDGFKDRNRALQGDVVALRIKDKKHWIMGASDLSQELGNMSVENSNSENGLSPNVNSPSAHKF</sequence>
<dbReference type="SUPFAM" id="SSF50249">
    <property type="entry name" value="Nucleic acid-binding proteins"/>
    <property type="match status" value="1"/>
</dbReference>
<evidence type="ECO:0008006" key="4">
    <source>
        <dbReference type="Google" id="ProtNLM"/>
    </source>
</evidence>
<name>H2Z1C7_CIOSA</name>
<dbReference type="Ensembl" id="ENSCSAVT00000011522.1">
    <property type="protein sequence ID" value="ENSCSAVP00000011389.1"/>
    <property type="gene ID" value="ENSCSAVG00000006659.1"/>
</dbReference>
<dbReference type="PANTHER" id="PTHR23355">
    <property type="entry name" value="RIBONUCLEASE"/>
    <property type="match status" value="1"/>
</dbReference>
<accession>H2Z1C7</accession>
<dbReference type="AlphaFoldDB" id="H2Z1C7"/>
<reference evidence="2" key="3">
    <citation type="submission" date="2025-09" db="UniProtKB">
        <authorList>
            <consortium name="Ensembl"/>
        </authorList>
    </citation>
    <scope>IDENTIFICATION</scope>
</reference>
<dbReference type="HOGENOM" id="CLU_1075751_0_0_1"/>
<dbReference type="InterPro" id="IPR012340">
    <property type="entry name" value="NA-bd_OB-fold"/>
</dbReference>
<reference evidence="2" key="2">
    <citation type="submission" date="2025-08" db="UniProtKB">
        <authorList>
            <consortium name="Ensembl"/>
        </authorList>
    </citation>
    <scope>IDENTIFICATION</scope>
</reference>
<dbReference type="Gene3D" id="2.40.50.690">
    <property type="match status" value="1"/>
</dbReference>
<dbReference type="InterPro" id="IPR050180">
    <property type="entry name" value="RNR_Ribonuclease"/>
</dbReference>
<dbReference type="STRING" id="51511.ENSCSAVP00000011389"/>
<proteinExistence type="predicted"/>
<evidence type="ECO:0000256" key="1">
    <source>
        <dbReference type="SAM" id="MobiDB-lite"/>
    </source>
</evidence>
<reference evidence="3" key="1">
    <citation type="submission" date="2003-08" db="EMBL/GenBank/DDBJ databases">
        <authorList>
            <person name="Birren B."/>
            <person name="Nusbaum C."/>
            <person name="Abebe A."/>
            <person name="Abouelleil A."/>
            <person name="Adekoya E."/>
            <person name="Ait-zahra M."/>
            <person name="Allen N."/>
            <person name="Allen T."/>
            <person name="An P."/>
            <person name="Anderson M."/>
            <person name="Anderson S."/>
            <person name="Arachchi H."/>
            <person name="Armbruster J."/>
            <person name="Bachantsang P."/>
            <person name="Baldwin J."/>
            <person name="Barry A."/>
            <person name="Bayul T."/>
            <person name="Blitshsteyn B."/>
            <person name="Bloom T."/>
            <person name="Blye J."/>
            <person name="Boguslavskiy L."/>
            <person name="Borowsky M."/>
            <person name="Boukhgalter B."/>
            <person name="Brunache A."/>
            <person name="Butler J."/>
            <person name="Calixte N."/>
            <person name="Calvo S."/>
            <person name="Camarata J."/>
            <person name="Campo K."/>
            <person name="Chang J."/>
            <person name="Cheshatsang Y."/>
            <person name="Citroen M."/>
            <person name="Collymore A."/>
            <person name="Considine T."/>
            <person name="Cook A."/>
            <person name="Cooke P."/>
            <person name="Corum B."/>
            <person name="Cuomo C."/>
            <person name="David R."/>
            <person name="Dawoe T."/>
            <person name="Degray S."/>
            <person name="Dodge S."/>
            <person name="Dooley K."/>
            <person name="Dorje P."/>
            <person name="Dorjee K."/>
            <person name="Dorris L."/>
            <person name="Duffey N."/>
            <person name="Dupes A."/>
            <person name="Elkins T."/>
            <person name="Engels R."/>
            <person name="Erickson J."/>
            <person name="Farina A."/>
            <person name="Faro S."/>
            <person name="Ferreira P."/>
            <person name="Fischer H."/>
            <person name="Fitzgerald M."/>
            <person name="Foley K."/>
            <person name="Gage D."/>
            <person name="Galagan J."/>
            <person name="Gearin G."/>
            <person name="Gnerre S."/>
            <person name="Gnirke A."/>
            <person name="Goyette A."/>
            <person name="Graham J."/>
            <person name="Grandbois E."/>
            <person name="Gyaltsen K."/>
            <person name="Hafez N."/>
            <person name="Hagopian D."/>
            <person name="Hagos B."/>
            <person name="Hall J."/>
            <person name="Hatcher B."/>
            <person name="Heller A."/>
            <person name="Higgins H."/>
            <person name="Honan T."/>
            <person name="Horn A."/>
            <person name="Houde N."/>
            <person name="Hughes L."/>
            <person name="Hulme W."/>
            <person name="Husby E."/>
            <person name="Iliev I."/>
            <person name="Jaffe D."/>
            <person name="Jones C."/>
            <person name="Kamal M."/>
            <person name="Kamat A."/>
            <person name="Kamvysselis M."/>
            <person name="Karlsson E."/>
            <person name="Kells C."/>
            <person name="Kieu A."/>
            <person name="Kisner P."/>
            <person name="Kodira C."/>
            <person name="Kulbokas E."/>
            <person name="Labutti K."/>
            <person name="Lama D."/>
            <person name="Landers T."/>
            <person name="Leger J."/>
            <person name="Levine S."/>
            <person name="Lewis D."/>
            <person name="Lewis T."/>
            <person name="Lindblad-toh K."/>
            <person name="Liu X."/>
            <person name="Lokyitsang T."/>
            <person name="Lokyitsang Y."/>
            <person name="Lucien O."/>
            <person name="Lui A."/>
            <person name="Ma L.J."/>
            <person name="Mabbitt R."/>
            <person name="Macdonald J."/>
            <person name="Maclean C."/>
            <person name="Major J."/>
            <person name="Manning J."/>
            <person name="Marabella R."/>
            <person name="Maru K."/>
            <person name="Matthews C."/>
            <person name="Mauceli E."/>
            <person name="Mccarthy M."/>
            <person name="Mcdonough S."/>
            <person name="Mcghee T."/>
            <person name="Meldrim J."/>
            <person name="Meneus L."/>
            <person name="Mesirov J."/>
            <person name="Mihalev A."/>
            <person name="Mihova T."/>
            <person name="Mikkelsen T."/>
            <person name="Mlenga V."/>
            <person name="Moru K."/>
            <person name="Mozes J."/>
            <person name="Mulrain L."/>
            <person name="Munson G."/>
            <person name="Naylor J."/>
            <person name="Newes C."/>
            <person name="Nguyen C."/>
            <person name="Nguyen N."/>
            <person name="Nguyen T."/>
            <person name="Nicol R."/>
            <person name="Nielsen C."/>
            <person name="Nizzari M."/>
            <person name="Norbu C."/>
            <person name="Norbu N."/>
            <person name="O'donnell P."/>
            <person name="Okoawo O."/>
            <person name="O'leary S."/>
            <person name="Omotosho B."/>
            <person name="O'neill K."/>
            <person name="Osman S."/>
            <person name="Parker S."/>
            <person name="Perrin D."/>
            <person name="Phunkhang P."/>
            <person name="Piqani B."/>
            <person name="Purcell S."/>
            <person name="Rachupka T."/>
            <person name="Ramasamy U."/>
            <person name="Rameau R."/>
            <person name="Ray V."/>
            <person name="Raymond C."/>
            <person name="Retta R."/>
            <person name="Richardson S."/>
            <person name="Rise C."/>
            <person name="Rodriguez J."/>
            <person name="Rogers J."/>
            <person name="Rogov P."/>
            <person name="Rutman M."/>
            <person name="Schupbach R."/>
            <person name="Seaman C."/>
            <person name="Settipalli S."/>
            <person name="Sharpe T."/>
            <person name="Sheridan J."/>
            <person name="Sherpa N."/>
            <person name="Shi J."/>
            <person name="Smirnov S."/>
            <person name="Smith C."/>
            <person name="Sougnez C."/>
            <person name="Spencer B."/>
            <person name="Stalker J."/>
            <person name="Stange-thomann N."/>
            <person name="Stavropoulos S."/>
            <person name="Stetson K."/>
            <person name="Stone C."/>
            <person name="Stone S."/>
            <person name="Stubbs M."/>
            <person name="Talamas J."/>
            <person name="Tchuinga P."/>
            <person name="Tenzing P."/>
            <person name="Tesfaye S."/>
            <person name="Theodore J."/>
            <person name="Thoulutsang Y."/>
            <person name="Topham K."/>
            <person name="Towey S."/>
            <person name="Tsamla T."/>
            <person name="Tsomo N."/>
            <person name="Vallee D."/>
            <person name="Vassiliev H."/>
            <person name="Venkataraman V."/>
            <person name="Vinson J."/>
            <person name="Vo A."/>
            <person name="Wade C."/>
            <person name="Wang S."/>
            <person name="Wangchuk T."/>
            <person name="Wangdi T."/>
            <person name="Whittaker C."/>
            <person name="Wilkinson J."/>
            <person name="Wu Y."/>
            <person name="Wyman D."/>
            <person name="Yadav S."/>
            <person name="Yang S."/>
            <person name="Yang X."/>
            <person name="Yeager S."/>
            <person name="Yee E."/>
            <person name="Young G."/>
            <person name="Zainoun J."/>
            <person name="Zembeck L."/>
            <person name="Zimmer A."/>
            <person name="Zody M."/>
            <person name="Lander E."/>
        </authorList>
    </citation>
    <scope>NUCLEOTIDE SEQUENCE [LARGE SCALE GENOMIC DNA]</scope>
</reference>
<dbReference type="GO" id="GO:0010587">
    <property type="term" value="P:miRNA catabolic process"/>
    <property type="evidence" value="ECO:0007669"/>
    <property type="project" value="TreeGrafter"/>
</dbReference>
<dbReference type="GO" id="GO:0000932">
    <property type="term" value="C:P-body"/>
    <property type="evidence" value="ECO:0007669"/>
    <property type="project" value="TreeGrafter"/>
</dbReference>
<dbReference type="eggNOG" id="KOG2102">
    <property type="taxonomic scope" value="Eukaryota"/>
</dbReference>
<feature type="region of interest" description="Disordered" evidence="1">
    <location>
        <begin position="236"/>
        <end position="259"/>
    </location>
</feature>
<dbReference type="GO" id="GO:0006402">
    <property type="term" value="P:mRNA catabolic process"/>
    <property type="evidence" value="ECO:0007669"/>
    <property type="project" value="TreeGrafter"/>
</dbReference>